<dbReference type="EMBL" id="JACOPK010000008">
    <property type="protein sequence ID" value="MBC5696172.1"/>
    <property type="molecule type" value="Genomic_DNA"/>
</dbReference>
<evidence type="ECO:0000259" key="2">
    <source>
        <dbReference type="PROSITE" id="PS50887"/>
    </source>
</evidence>
<feature type="transmembrane region" description="Helical" evidence="1">
    <location>
        <begin position="33"/>
        <end position="57"/>
    </location>
</feature>
<gene>
    <name evidence="3" type="ORF">H8S02_09465</name>
</gene>
<dbReference type="Pfam" id="PF00990">
    <property type="entry name" value="GGDEF"/>
    <property type="match status" value="1"/>
</dbReference>
<feature type="transmembrane region" description="Helical" evidence="1">
    <location>
        <begin position="139"/>
        <end position="157"/>
    </location>
</feature>
<organism evidence="3 4">
    <name type="scientific">Agathobaculum hominis</name>
    <dbReference type="NCBI Taxonomy" id="2763014"/>
    <lineage>
        <taxon>Bacteria</taxon>
        <taxon>Bacillati</taxon>
        <taxon>Bacillota</taxon>
        <taxon>Clostridia</taxon>
        <taxon>Eubacteriales</taxon>
        <taxon>Butyricicoccaceae</taxon>
        <taxon>Agathobaculum</taxon>
    </lineage>
</organism>
<keyword evidence="1" id="KW-0812">Transmembrane</keyword>
<keyword evidence="1" id="KW-0472">Membrane</keyword>
<protein>
    <submittedName>
        <fullName evidence="3">GGDEF domain-containing protein</fullName>
    </submittedName>
</protein>
<dbReference type="PANTHER" id="PTHR44757">
    <property type="entry name" value="DIGUANYLATE CYCLASE DGCP"/>
    <property type="match status" value="1"/>
</dbReference>
<dbReference type="PROSITE" id="PS50887">
    <property type="entry name" value="GGDEF"/>
    <property type="match status" value="1"/>
</dbReference>
<dbReference type="CDD" id="cd01949">
    <property type="entry name" value="GGDEF"/>
    <property type="match status" value="1"/>
</dbReference>
<name>A0ABR7GPD1_9FIRM</name>
<dbReference type="InterPro" id="IPR000160">
    <property type="entry name" value="GGDEF_dom"/>
</dbReference>
<sequence>MEKIKRLLLYAGATPEEFAQVQQEMHLYNYNRLVAFLAISIVFLLISAVYAVFSAVLAPNLPAYLIVLGISCLLLPITLYVGRRSRAGLQICLSLFLSSLYSLSIYLSTVTSPGGPATAFIAFLLTLPTLFIMPPLENMCSVVIWDMLFFLFVSASKDARIIQIDMLNGIIYGCISIIASTYVMHMMMQNFITRARLRYVAENDQTTGLRNRNAFEREQNDIPGRCRRTLSCVYMDINGLHELNNAMGHQAGDIMLREVADELKKQFGDELTYRMGGDEYVAFAPDLSEDRLHEKVRTFSLAIEQKDYHAALGWATCETASLRMENLLRIAETRMYQAKSAYYQDKNILPRGR</sequence>
<keyword evidence="1" id="KW-1133">Transmembrane helix</keyword>
<dbReference type="InterPro" id="IPR029787">
    <property type="entry name" value="Nucleotide_cyclase"/>
</dbReference>
<dbReference type="InterPro" id="IPR043128">
    <property type="entry name" value="Rev_trsase/Diguanyl_cyclase"/>
</dbReference>
<dbReference type="Proteomes" id="UP000641741">
    <property type="component" value="Unassembled WGS sequence"/>
</dbReference>
<evidence type="ECO:0000313" key="4">
    <source>
        <dbReference type="Proteomes" id="UP000641741"/>
    </source>
</evidence>
<accession>A0ABR7GPD1</accession>
<evidence type="ECO:0000313" key="3">
    <source>
        <dbReference type="EMBL" id="MBC5696172.1"/>
    </source>
</evidence>
<dbReference type="Gene3D" id="3.30.70.270">
    <property type="match status" value="1"/>
</dbReference>
<feature type="transmembrane region" description="Helical" evidence="1">
    <location>
        <begin position="88"/>
        <end position="108"/>
    </location>
</feature>
<feature type="transmembrane region" description="Helical" evidence="1">
    <location>
        <begin position="63"/>
        <end position="81"/>
    </location>
</feature>
<feature type="transmembrane region" description="Helical" evidence="1">
    <location>
        <begin position="169"/>
        <end position="188"/>
    </location>
</feature>
<dbReference type="RefSeq" id="WP_186970319.1">
    <property type="nucleotide sequence ID" value="NZ_JACOPK010000008.1"/>
</dbReference>
<dbReference type="InterPro" id="IPR052155">
    <property type="entry name" value="Biofilm_reg_signaling"/>
</dbReference>
<dbReference type="SMART" id="SM00267">
    <property type="entry name" value="GGDEF"/>
    <property type="match status" value="1"/>
</dbReference>
<evidence type="ECO:0000256" key="1">
    <source>
        <dbReference type="SAM" id="Phobius"/>
    </source>
</evidence>
<reference evidence="3 4" key="1">
    <citation type="submission" date="2020-08" db="EMBL/GenBank/DDBJ databases">
        <title>Genome public.</title>
        <authorList>
            <person name="Liu C."/>
            <person name="Sun Q."/>
        </authorList>
    </citation>
    <scope>NUCLEOTIDE SEQUENCE [LARGE SCALE GENOMIC DNA]</scope>
    <source>
        <strain evidence="3 4">M2</strain>
    </source>
</reference>
<dbReference type="PANTHER" id="PTHR44757:SF2">
    <property type="entry name" value="BIOFILM ARCHITECTURE MAINTENANCE PROTEIN MBAA"/>
    <property type="match status" value="1"/>
</dbReference>
<keyword evidence="4" id="KW-1185">Reference proteome</keyword>
<dbReference type="SUPFAM" id="SSF55073">
    <property type="entry name" value="Nucleotide cyclase"/>
    <property type="match status" value="1"/>
</dbReference>
<proteinExistence type="predicted"/>
<feature type="domain" description="GGDEF" evidence="2">
    <location>
        <begin position="228"/>
        <end position="353"/>
    </location>
</feature>
<dbReference type="NCBIfam" id="TIGR00254">
    <property type="entry name" value="GGDEF"/>
    <property type="match status" value="1"/>
</dbReference>
<comment type="caution">
    <text evidence="3">The sequence shown here is derived from an EMBL/GenBank/DDBJ whole genome shotgun (WGS) entry which is preliminary data.</text>
</comment>